<dbReference type="PANTHER" id="PTHR10742:SF382">
    <property type="entry name" value="AMINE OXIDASE DOMAIN-CONTAINING PROTEIN"/>
    <property type="match status" value="1"/>
</dbReference>
<protein>
    <submittedName>
        <fullName evidence="3">L-amino-acid oxidase</fullName>
    </submittedName>
</protein>
<sequence>MAYFYREFLLFGLFNAYFITSTLSNSIPPASIVFESPFEVEANGIHNVKISYNSPINGPLSIHYGPCNMAKYQEAHYCLGKTHIGNHSLAKRHVEWESNRPTKFVWLPRENTPDFGCLHAYQDDDLVGRSAPITVRRRQKRRSVAFADVADAMGPWFDGVEHLQEKEPNEVFVASAKSKKIGILGGGMSGLMSSYLLESVGIYSWKILEASGRIGGRVHTSYLNATKPDQYQYQEMGPMRFPASITNPNTNETIQILDHRMVFQLAATLNTINGNDPTLAVNFIPWIQNSANAPYDTSKRRPDGTVPGLAEVLANSSLLDDDTATYSNATVGQEAKSGFSKWVNFDEDKIRYLRYVLNTDLNITDEVDSTSDYYPAWEYEDVYFDATEWRTIDQGLNRLPAAFGPLVLNRTMFQVAVQEMEWNEISQKMVVKWRPGNLFDMETTSMEFDYTIVAVPFSKVRLWRLPAYTSLLARAINTLNYIPACKVALHYKTRFWEHLEHPIIGGCGFTNIPGIGAICYPSYKINSTGPGVILASYSSGTPARTLSSMTETEHVALAQRAMIEVHGTIAQEQFTGVYDRICWENNEYQAGGWCEPTVGQQELYLPAYFHTEKHTVFVGEHTSFTHAWIWSALESAVRGTTQLLLDMGLVDEAKNITQTWMARWISM</sequence>
<evidence type="ECO:0000313" key="3">
    <source>
        <dbReference type="EMBL" id="OCL04603.1"/>
    </source>
</evidence>
<evidence type="ECO:0000259" key="2">
    <source>
        <dbReference type="Pfam" id="PF01593"/>
    </source>
</evidence>
<evidence type="ECO:0000313" key="4">
    <source>
        <dbReference type="Proteomes" id="UP000250140"/>
    </source>
</evidence>
<feature type="signal peptide" evidence="1">
    <location>
        <begin position="1"/>
        <end position="24"/>
    </location>
</feature>
<dbReference type="SUPFAM" id="SSF54373">
    <property type="entry name" value="FAD-linked reductases, C-terminal domain"/>
    <property type="match status" value="1"/>
</dbReference>
<reference evidence="3 4" key="1">
    <citation type="journal article" date="2016" name="Nat. Commun.">
        <title>Ectomycorrhizal ecology is imprinted in the genome of the dominant symbiotic fungus Cenococcum geophilum.</title>
        <authorList>
            <consortium name="DOE Joint Genome Institute"/>
            <person name="Peter M."/>
            <person name="Kohler A."/>
            <person name="Ohm R.A."/>
            <person name="Kuo A."/>
            <person name="Krutzmann J."/>
            <person name="Morin E."/>
            <person name="Arend M."/>
            <person name="Barry K.W."/>
            <person name="Binder M."/>
            <person name="Choi C."/>
            <person name="Clum A."/>
            <person name="Copeland A."/>
            <person name="Grisel N."/>
            <person name="Haridas S."/>
            <person name="Kipfer T."/>
            <person name="LaButti K."/>
            <person name="Lindquist E."/>
            <person name="Lipzen A."/>
            <person name="Maire R."/>
            <person name="Meier B."/>
            <person name="Mihaltcheva S."/>
            <person name="Molinier V."/>
            <person name="Murat C."/>
            <person name="Poggeler S."/>
            <person name="Quandt C.A."/>
            <person name="Sperisen C."/>
            <person name="Tritt A."/>
            <person name="Tisserant E."/>
            <person name="Crous P.W."/>
            <person name="Henrissat B."/>
            <person name="Nehls U."/>
            <person name="Egli S."/>
            <person name="Spatafora J.W."/>
            <person name="Grigoriev I.V."/>
            <person name="Martin F.M."/>
        </authorList>
    </citation>
    <scope>NUCLEOTIDE SEQUENCE [LARGE SCALE GENOMIC DNA]</scope>
    <source>
        <strain evidence="3 4">CBS 207.34</strain>
    </source>
</reference>
<dbReference type="PANTHER" id="PTHR10742">
    <property type="entry name" value="FLAVIN MONOAMINE OXIDASE"/>
    <property type="match status" value="1"/>
</dbReference>
<keyword evidence="1" id="KW-0732">Signal</keyword>
<dbReference type="GO" id="GO:0009063">
    <property type="term" value="P:amino acid catabolic process"/>
    <property type="evidence" value="ECO:0007669"/>
    <property type="project" value="TreeGrafter"/>
</dbReference>
<dbReference type="Proteomes" id="UP000250140">
    <property type="component" value="Unassembled WGS sequence"/>
</dbReference>
<organism evidence="3 4">
    <name type="scientific">Glonium stellatum</name>
    <dbReference type="NCBI Taxonomy" id="574774"/>
    <lineage>
        <taxon>Eukaryota</taxon>
        <taxon>Fungi</taxon>
        <taxon>Dikarya</taxon>
        <taxon>Ascomycota</taxon>
        <taxon>Pezizomycotina</taxon>
        <taxon>Dothideomycetes</taxon>
        <taxon>Pleosporomycetidae</taxon>
        <taxon>Gloniales</taxon>
        <taxon>Gloniaceae</taxon>
        <taxon>Glonium</taxon>
    </lineage>
</organism>
<keyword evidence="4" id="KW-1185">Reference proteome</keyword>
<dbReference type="AlphaFoldDB" id="A0A8E2EUJ1"/>
<accession>A0A8E2EUJ1</accession>
<gene>
    <name evidence="3" type="ORF">AOQ84DRAFT_391440</name>
</gene>
<dbReference type="EMBL" id="KV750467">
    <property type="protein sequence ID" value="OCL04603.1"/>
    <property type="molecule type" value="Genomic_DNA"/>
</dbReference>
<dbReference type="Pfam" id="PF01593">
    <property type="entry name" value="Amino_oxidase"/>
    <property type="match status" value="1"/>
</dbReference>
<dbReference type="Gene3D" id="3.50.50.60">
    <property type="entry name" value="FAD/NAD(P)-binding domain"/>
    <property type="match status" value="1"/>
</dbReference>
<dbReference type="SUPFAM" id="SSF51905">
    <property type="entry name" value="FAD/NAD(P)-binding domain"/>
    <property type="match status" value="1"/>
</dbReference>
<dbReference type="InterPro" id="IPR050281">
    <property type="entry name" value="Flavin_monoamine_oxidase"/>
</dbReference>
<evidence type="ECO:0000256" key="1">
    <source>
        <dbReference type="SAM" id="SignalP"/>
    </source>
</evidence>
<name>A0A8E2EUJ1_9PEZI</name>
<proteinExistence type="predicted"/>
<dbReference type="InterPro" id="IPR036188">
    <property type="entry name" value="FAD/NAD-bd_sf"/>
</dbReference>
<dbReference type="Gene3D" id="1.20.1440.240">
    <property type="match status" value="1"/>
</dbReference>
<feature type="domain" description="Amine oxidase" evidence="2">
    <location>
        <begin position="188"/>
        <end position="639"/>
    </location>
</feature>
<feature type="chain" id="PRO_5034759655" evidence="1">
    <location>
        <begin position="25"/>
        <end position="667"/>
    </location>
</feature>
<dbReference type="InterPro" id="IPR002937">
    <property type="entry name" value="Amino_oxidase"/>
</dbReference>
<dbReference type="OrthoDB" id="7777654at2759"/>
<dbReference type="GO" id="GO:0001716">
    <property type="term" value="F:L-amino-acid oxidase activity"/>
    <property type="evidence" value="ECO:0007669"/>
    <property type="project" value="TreeGrafter"/>
</dbReference>
<dbReference type="Gene3D" id="3.90.660.10">
    <property type="match status" value="1"/>
</dbReference>